<dbReference type="VEuPathDB" id="VectorBase:AATE021885"/>
<accession>A0A2C9GSM8</accession>
<proteinExistence type="predicted"/>
<dbReference type="AlphaFoldDB" id="A0A2C9GSM8"/>
<organism evidence="1">
    <name type="scientific">Anopheles atroparvus</name>
    <name type="common">European mosquito</name>
    <dbReference type="NCBI Taxonomy" id="41427"/>
    <lineage>
        <taxon>Eukaryota</taxon>
        <taxon>Metazoa</taxon>
        <taxon>Ecdysozoa</taxon>
        <taxon>Arthropoda</taxon>
        <taxon>Hexapoda</taxon>
        <taxon>Insecta</taxon>
        <taxon>Pterygota</taxon>
        <taxon>Neoptera</taxon>
        <taxon>Endopterygota</taxon>
        <taxon>Diptera</taxon>
        <taxon>Nematocera</taxon>
        <taxon>Culicoidea</taxon>
        <taxon>Culicidae</taxon>
        <taxon>Anophelinae</taxon>
        <taxon>Anopheles</taxon>
    </lineage>
</organism>
<sequence>MKFVIVSFLVAVLLGLFSRGEALDTLVCRSTDQFASNTCSALCNIAGQGAGYCNEAKQCICLLNN</sequence>
<name>A0A2C9GSM8_ANOAO</name>
<protein>
    <recommendedName>
        <fullName evidence="2">Invertebrate defensins family profile domain-containing protein</fullName>
    </recommendedName>
</protein>
<evidence type="ECO:0008006" key="2">
    <source>
        <dbReference type="Google" id="ProtNLM"/>
    </source>
</evidence>
<dbReference type="EnsemblMetazoa" id="AATE021885-RA">
    <property type="protein sequence ID" value="AATE021885-PA.1"/>
    <property type="gene ID" value="AATE021885"/>
</dbReference>
<reference evidence="1" key="1">
    <citation type="submission" date="2022-08" db="UniProtKB">
        <authorList>
            <consortium name="EnsemblMetazoa"/>
        </authorList>
    </citation>
    <scope>IDENTIFICATION</scope>
    <source>
        <strain evidence="1">EBRO</strain>
    </source>
</reference>
<evidence type="ECO:0000313" key="1">
    <source>
        <dbReference type="EnsemblMetazoa" id="AATE021885-PA.1"/>
    </source>
</evidence>
<dbReference type="STRING" id="41427.A0A2C9GSM8"/>